<dbReference type="AlphaFoldDB" id="A0A1D2VQK0"/>
<name>A0A1D2VQK0_9ASCO</name>
<gene>
    <name evidence="2" type="ORF">ASCRUDRAFT_53063</name>
</gene>
<dbReference type="InParanoid" id="A0A1D2VQK0"/>
<dbReference type="InterPro" id="IPR004000">
    <property type="entry name" value="Actin"/>
</dbReference>
<dbReference type="PANTHER" id="PTHR11937">
    <property type="entry name" value="ACTIN"/>
    <property type="match status" value="1"/>
</dbReference>
<dbReference type="GeneID" id="30964747"/>
<dbReference type="PRINTS" id="PR00190">
    <property type="entry name" value="ACTIN"/>
</dbReference>
<accession>A0A1D2VQK0</accession>
<comment type="similarity">
    <text evidence="1">Belongs to the actin family.</text>
</comment>
<dbReference type="Pfam" id="PF00022">
    <property type="entry name" value="Actin"/>
    <property type="match status" value="1"/>
</dbReference>
<evidence type="ECO:0000313" key="2">
    <source>
        <dbReference type="EMBL" id="ODV63858.1"/>
    </source>
</evidence>
<dbReference type="SUPFAM" id="SSF53067">
    <property type="entry name" value="Actin-like ATPase domain"/>
    <property type="match status" value="2"/>
</dbReference>
<dbReference type="STRING" id="1344418.A0A1D2VQK0"/>
<dbReference type="RefSeq" id="XP_020050165.1">
    <property type="nucleotide sequence ID" value="XM_020191111.1"/>
</dbReference>
<evidence type="ECO:0000256" key="1">
    <source>
        <dbReference type="RuleBase" id="RU000487"/>
    </source>
</evidence>
<dbReference type="Gene3D" id="3.30.420.40">
    <property type="match status" value="2"/>
</dbReference>
<evidence type="ECO:0000313" key="3">
    <source>
        <dbReference type="Proteomes" id="UP000095038"/>
    </source>
</evidence>
<dbReference type="FunCoup" id="A0A1D2VQK0">
    <property type="interactions" value="279"/>
</dbReference>
<dbReference type="InterPro" id="IPR043129">
    <property type="entry name" value="ATPase_NBD"/>
</dbReference>
<dbReference type="Gene3D" id="3.90.640.10">
    <property type="entry name" value="Actin, Chain A, domain 4"/>
    <property type="match status" value="1"/>
</dbReference>
<keyword evidence="3" id="KW-1185">Reference proteome</keyword>
<dbReference type="EMBL" id="KV454475">
    <property type="protein sequence ID" value="ODV63858.1"/>
    <property type="molecule type" value="Genomic_DNA"/>
</dbReference>
<organism evidence="2 3">
    <name type="scientific">Ascoidea rubescens DSM 1968</name>
    <dbReference type="NCBI Taxonomy" id="1344418"/>
    <lineage>
        <taxon>Eukaryota</taxon>
        <taxon>Fungi</taxon>
        <taxon>Dikarya</taxon>
        <taxon>Ascomycota</taxon>
        <taxon>Saccharomycotina</taxon>
        <taxon>Saccharomycetes</taxon>
        <taxon>Ascoideaceae</taxon>
        <taxon>Ascoidea</taxon>
    </lineage>
</organism>
<dbReference type="OrthoDB" id="5132116at2759"/>
<dbReference type="Proteomes" id="UP000095038">
    <property type="component" value="Unassembled WGS sequence"/>
</dbReference>
<proteinExistence type="inferred from homology"/>
<sequence>MEFPYPSVIIENGSSRTRAGYSNEDYPSVIFSSNYAQNSKTGKTFIGDDIFLKNLDFNYENLEIYTLSDDNGLIYNWDHLAQNWEYIYRNLNIEDSKDYPLIITEQVWNSFKNKKKYCQLAFEQFEVPIFSIFKKPLCNLFGLGKSTGLIIDIGSSITNINPILDGTILFKGSVHSKIAGNYIDLHILNYLKKNHYHNDLGSIVPKNLIGLPSNKYTESFKNTLITNDLIFNFKKLILSANLDKISNKLNLKQNFNKPKKNYMLPDNRIIEINEEQVELVEPLFHPKPYTNSILSYLSNDNSDSLRNIEVAKEIYQQLLKNIVVVGGSSLIENMEERIKNELRLTLSNFEIETYSPQDTIERENSSWIGASILASMNNFDSFISKQEYEELGEDLIVERFK</sequence>
<reference evidence="3" key="1">
    <citation type="submission" date="2016-05" db="EMBL/GenBank/DDBJ databases">
        <title>Comparative genomics of biotechnologically important yeasts.</title>
        <authorList>
            <consortium name="DOE Joint Genome Institute"/>
            <person name="Riley R."/>
            <person name="Haridas S."/>
            <person name="Wolfe K.H."/>
            <person name="Lopes M.R."/>
            <person name="Hittinger C.T."/>
            <person name="Goker M."/>
            <person name="Salamov A."/>
            <person name="Wisecaver J."/>
            <person name="Long T.M."/>
            <person name="Aerts A.L."/>
            <person name="Barry K."/>
            <person name="Choi C."/>
            <person name="Clum A."/>
            <person name="Coughlan A.Y."/>
            <person name="Deshpande S."/>
            <person name="Douglass A.P."/>
            <person name="Hanson S.J."/>
            <person name="Klenk H.-P."/>
            <person name="Labutti K."/>
            <person name="Lapidus A."/>
            <person name="Lindquist E."/>
            <person name="Lipzen A."/>
            <person name="Meier-Kolthoff J.P."/>
            <person name="Ohm R.A."/>
            <person name="Otillar R.P."/>
            <person name="Pangilinan J."/>
            <person name="Peng Y."/>
            <person name="Rokas A."/>
            <person name="Rosa C.A."/>
            <person name="Scheuner C."/>
            <person name="Sibirny A.A."/>
            <person name="Slot J.C."/>
            <person name="Stielow J.B."/>
            <person name="Sun H."/>
            <person name="Kurtzman C.P."/>
            <person name="Blackwell M."/>
            <person name="Grigoriev I.V."/>
            <person name="Jeffries T.W."/>
        </authorList>
    </citation>
    <scope>NUCLEOTIDE SEQUENCE [LARGE SCALE GENOMIC DNA]</scope>
    <source>
        <strain evidence="3">DSM 1968</strain>
    </source>
</reference>
<dbReference type="SMART" id="SM00268">
    <property type="entry name" value="ACTIN"/>
    <property type="match status" value="1"/>
</dbReference>
<protein>
    <submittedName>
        <fullName evidence="2">Actin/actin-like protein</fullName>
    </submittedName>
</protein>